<dbReference type="EMBL" id="FLRE01003305">
    <property type="protein sequence ID" value="SBT59398.1"/>
    <property type="molecule type" value="Genomic_DNA"/>
</dbReference>
<evidence type="ECO:0000313" key="2">
    <source>
        <dbReference type="Proteomes" id="UP000078550"/>
    </source>
</evidence>
<proteinExistence type="predicted"/>
<dbReference type="Pfam" id="PF05795">
    <property type="entry name" value="Plasmodium_Vir"/>
    <property type="match status" value="3"/>
</dbReference>
<organism evidence="1 2">
    <name type="scientific">Plasmodium ovale wallikeri</name>
    <dbReference type="NCBI Taxonomy" id="864142"/>
    <lineage>
        <taxon>Eukaryota</taxon>
        <taxon>Sar</taxon>
        <taxon>Alveolata</taxon>
        <taxon>Apicomplexa</taxon>
        <taxon>Aconoidasida</taxon>
        <taxon>Haemosporida</taxon>
        <taxon>Plasmodiidae</taxon>
        <taxon>Plasmodium</taxon>
        <taxon>Plasmodium (Plasmodium)</taxon>
    </lineage>
</organism>
<dbReference type="Proteomes" id="UP000078550">
    <property type="component" value="Unassembled WGS sequence"/>
</dbReference>
<protein>
    <submittedName>
        <fullName evidence="1">PIR Superfamily Protein</fullName>
    </submittedName>
</protein>
<reference evidence="2" key="1">
    <citation type="submission" date="2016-05" db="EMBL/GenBank/DDBJ databases">
        <authorList>
            <person name="Naeem Raeece"/>
        </authorList>
    </citation>
    <scope>NUCLEOTIDE SEQUENCE [LARGE SCALE GENOMIC DNA]</scope>
</reference>
<sequence>MSSQKRFSNSSKELFSEKFYEAMNIDSSDLSKYDHECNEIIAYNPKDVMIKICKNYLRYIEYCKLLNDDNSLYKDSVFFNYWLYGVLTHIYGFNSTEQIRTRFSALQNIDDKCDYYKKIVEKKGLYEHFDKQCLLENYICPDFYDKCMLYKPDNVLSKLPCHQKIAQEQADAKAAERPDTMKHTSASGPGTEVCPIGHVAPRLPTIGHSVLAVAPFLLTATALYRYTPVGSWFRKLGGYNQSGISDMDKFSFYTQESDDMFSDSEVNYISYQPI</sequence>
<dbReference type="InterPro" id="IPR008780">
    <property type="entry name" value="Plasmodium_Vir"/>
</dbReference>
<dbReference type="AlphaFoldDB" id="A0A1A9ATB0"/>
<name>A0A1A9ATB0_PLAOA</name>
<accession>A0A1A9ATB0</accession>
<evidence type="ECO:0000313" key="1">
    <source>
        <dbReference type="EMBL" id="SBT59398.1"/>
    </source>
</evidence>
<gene>
    <name evidence="1" type="ORF">POVWA2_095860</name>
</gene>